<feature type="compositionally biased region" description="Basic and acidic residues" evidence="1">
    <location>
        <begin position="1695"/>
        <end position="1712"/>
    </location>
</feature>
<feature type="compositionally biased region" description="Pro residues" evidence="1">
    <location>
        <begin position="100"/>
        <end position="111"/>
    </location>
</feature>
<feature type="compositionally biased region" description="Low complexity" evidence="1">
    <location>
        <begin position="899"/>
        <end position="910"/>
    </location>
</feature>
<feature type="compositionally biased region" description="Polar residues" evidence="1">
    <location>
        <begin position="787"/>
        <end position="799"/>
    </location>
</feature>
<feature type="compositionally biased region" description="Acidic residues" evidence="1">
    <location>
        <begin position="964"/>
        <end position="1004"/>
    </location>
</feature>
<feature type="compositionally biased region" description="Polar residues" evidence="1">
    <location>
        <begin position="1280"/>
        <end position="1297"/>
    </location>
</feature>
<dbReference type="RefSeq" id="XP_025380152.1">
    <property type="nucleotide sequence ID" value="XM_025520323.1"/>
</dbReference>
<feature type="compositionally biased region" description="Low complexity" evidence="1">
    <location>
        <begin position="735"/>
        <end position="744"/>
    </location>
</feature>
<dbReference type="SMART" id="SM00233">
    <property type="entry name" value="PH"/>
    <property type="match status" value="1"/>
</dbReference>
<evidence type="ECO:0000313" key="4">
    <source>
        <dbReference type="Proteomes" id="UP000245768"/>
    </source>
</evidence>
<feature type="compositionally biased region" description="Low complexity" evidence="1">
    <location>
        <begin position="1615"/>
        <end position="1635"/>
    </location>
</feature>
<feature type="compositionally biased region" description="Low complexity" evidence="1">
    <location>
        <begin position="1030"/>
        <end position="1044"/>
    </location>
</feature>
<dbReference type="PANTHER" id="PTHR37283">
    <property type="entry name" value="PH DOMAIN-CONTAINING PROTEIN YHR131C"/>
    <property type="match status" value="1"/>
</dbReference>
<feature type="region of interest" description="Disordered" evidence="1">
    <location>
        <begin position="1603"/>
        <end position="1712"/>
    </location>
</feature>
<dbReference type="OrthoDB" id="5865767at2759"/>
<feature type="compositionally biased region" description="Polar residues" evidence="1">
    <location>
        <begin position="267"/>
        <end position="297"/>
    </location>
</feature>
<feature type="region of interest" description="Disordered" evidence="1">
    <location>
        <begin position="706"/>
        <end position="1300"/>
    </location>
</feature>
<feature type="compositionally biased region" description="Polar residues" evidence="1">
    <location>
        <begin position="615"/>
        <end position="644"/>
    </location>
</feature>
<reference evidence="3" key="1">
    <citation type="journal article" date="2018" name="Mol. Biol. Evol.">
        <title>Broad Genomic Sampling Reveals a Smut Pathogenic Ancestry of the Fungal Clade Ustilaginomycotina.</title>
        <authorList>
            <person name="Kijpornyongpan T."/>
            <person name="Mondo S.J."/>
            <person name="Barry K."/>
            <person name="Sandor L."/>
            <person name="Lee J."/>
            <person name="Lipzen A."/>
            <person name="Pangilinan J."/>
            <person name="LaButti K."/>
            <person name="Hainaut M."/>
            <person name="Henrissat B."/>
            <person name="Grigoriev I.V."/>
            <person name="Spatafora J.W."/>
            <person name="Aime M.C."/>
        </authorList>
    </citation>
    <scope>NUCLEOTIDE SEQUENCE [LARGE SCALE GENOMIC DNA]</scope>
    <source>
        <strain evidence="3">MCA 4198</strain>
    </source>
</reference>
<feature type="region of interest" description="Disordered" evidence="1">
    <location>
        <begin position="253"/>
        <end position="361"/>
    </location>
</feature>
<keyword evidence="4" id="KW-1185">Reference proteome</keyword>
<gene>
    <name evidence="3" type="ORF">FA10DRAFT_263682</name>
</gene>
<feature type="compositionally biased region" description="Gly residues" evidence="1">
    <location>
        <begin position="927"/>
        <end position="943"/>
    </location>
</feature>
<feature type="compositionally biased region" description="Polar residues" evidence="1">
    <location>
        <begin position="423"/>
        <end position="436"/>
    </location>
</feature>
<feature type="region of interest" description="Disordered" evidence="1">
    <location>
        <begin position="181"/>
        <end position="216"/>
    </location>
</feature>
<feature type="compositionally biased region" description="Basic and acidic residues" evidence="1">
    <location>
        <begin position="28"/>
        <end position="38"/>
    </location>
</feature>
<proteinExistence type="predicted"/>
<evidence type="ECO:0000256" key="1">
    <source>
        <dbReference type="SAM" id="MobiDB-lite"/>
    </source>
</evidence>
<feature type="compositionally biased region" description="Low complexity" evidence="1">
    <location>
        <begin position="1655"/>
        <end position="1669"/>
    </location>
</feature>
<dbReference type="EMBL" id="KZ819634">
    <property type="protein sequence ID" value="PWN92954.1"/>
    <property type="molecule type" value="Genomic_DNA"/>
</dbReference>
<feature type="compositionally biased region" description="Low complexity" evidence="1">
    <location>
        <begin position="181"/>
        <end position="205"/>
    </location>
</feature>
<feature type="compositionally biased region" description="Low complexity" evidence="1">
    <location>
        <begin position="256"/>
        <end position="266"/>
    </location>
</feature>
<evidence type="ECO:0000259" key="2">
    <source>
        <dbReference type="PROSITE" id="PS50003"/>
    </source>
</evidence>
<feature type="compositionally biased region" description="Polar residues" evidence="1">
    <location>
        <begin position="74"/>
        <end position="87"/>
    </location>
</feature>
<dbReference type="InParanoid" id="A0A316YW08"/>
<dbReference type="InterPro" id="IPR041681">
    <property type="entry name" value="PH_9"/>
</dbReference>
<dbReference type="PANTHER" id="PTHR37283:SF1">
    <property type="entry name" value="PH DOMAIN-CONTAINING PROTEIN YHR131C"/>
    <property type="match status" value="1"/>
</dbReference>
<feature type="region of interest" description="Disordered" evidence="1">
    <location>
        <begin position="373"/>
        <end position="474"/>
    </location>
</feature>
<feature type="compositionally biased region" description="Polar residues" evidence="1">
    <location>
        <begin position="1068"/>
        <end position="1077"/>
    </location>
</feature>
<feature type="compositionally biased region" description="Polar residues" evidence="1">
    <location>
        <begin position="706"/>
        <end position="721"/>
    </location>
</feature>
<feature type="compositionally biased region" description="Basic and acidic residues" evidence="1">
    <location>
        <begin position="1013"/>
        <end position="1024"/>
    </location>
</feature>
<feature type="region of interest" description="Disordered" evidence="1">
    <location>
        <begin position="610"/>
        <end position="693"/>
    </location>
</feature>
<feature type="compositionally biased region" description="Basic and acidic residues" evidence="1">
    <location>
        <begin position="45"/>
        <end position="54"/>
    </location>
</feature>
<feature type="region of interest" description="Disordered" evidence="1">
    <location>
        <begin position="1"/>
        <end position="163"/>
    </location>
</feature>
<feature type="domain" description="PH" evidence="2">
    <location>
        <begin position="1400"/>
        <end position="1588"/>
    </location>
</feature>
<dbReference type="InterPro" id="IPR001849">
    <property type="entry name" value="PH_domain"/>
</dbReference>
<dbReference type="Gene3D" id="2.30.29.30">
    <property type="entry name" value="Pleckstrin-homology domain (PH domain)/Phosphotyrosine-binding domain (PTB)"/>
    <property type="match status" value="1"/>
</dbReference>
<dbReference type="PROSITE" id="PS50003">
    <property type="entry name" value="PH_DOMAIN"/>
    <property type="match status" value="1"/>
</dbReference>
<feature type="compositionally biased region" description="Low complexity" evidence="1">
    <location>
        <begin position="1472"/>
        <end position="1493"/>
    </location>
</feature>
<feature type="compositionally biased region" description="Polar residues" evidence="1">
    <location>
        <begin position="1254"/>
        <end position="1263"/>
    </location>
</feature>
<name>A0A316YW08_9BASI</name>
<feature type="compositionally biased region" description="Polar residues" evidence="1">
    <location>
        <begin position="373"/>
        <end position="391"/>
    </location>
</feature>
<evidence type="ECO:0000313" key="3">
    <source>
        <dbReference type="EMBL" id="PWN92954.1"/>
    </source>
</evidence>
<organism evidence="3 4">
    <name type="scientific">Acaromyces ingoldii</name>
    <dbReference type="NCBI Taxonomy" id="215250"/>
    <lineage>
        <taxon>Eukaryota</taxon>
        <taxon>Fungi</taxon>
        <taxon>Dikarya</taxon>
        <taxon>Basidiomycota</taxon>
        <taxon>Ustilaginomycotina</taxon>
        <taxon>Exobasidiomycetes</taxon>
        <taxon>Exobasidiales</taxon>
        <taxon>Cryptobasidiaceae</taxon>
        <taxon>Acaromyces</taxon>
    </lineage>
</organism>
<protein>
    <recommendedName>
        <fullName evidence="2">PH domain-containing protein</fullName>
    </recommendedName>
</protein>
<accession>A0A316YW08</accession>
<dbReference type="Pfam" id="PF15410">
    <property type="entry name" value="PH_9"/>
    <property type="match status" value="1"/>
</dbReference>
<feature type="compositionally biased region" description="Basic and acidic residues" evidence="1">
    <location>
        <begin position="440"/>
        <end position="452"/>
    </location>
</feature>
<dbReference type="STRING" id="215250.A0A316YW08"/>
<feature type="compositionally biased region" description="Basic and acidic residues" evidence="1">
    <location>
        <begin position="1636"/>
        <end position="1653"/>
    </location>
</feature>
<dbReference type="GeneID" id="37042239"/>
<feature type="compositionally biased region" description="Polar residues" evidence="1">
    <location>
        <begin position="861"/>
        <end position="881"/>
    </location>
</feature>
<feature type="region of interest" description="Disordered" evidence="1">
    <location>
        <begin position="1465"/>
        <end position="1497"/>
    </location>
</feature>
<dbReference type="SUPFAM" id="SSF50729">
    <property type="entry name" value="PH domain-like"/>
    <property type="match status" value="1"/>
</dbReference>
<feature type="compositionally biased region" description="Gly residues" evidence="1">
    <location>
        <begin position="889"/>
        <end position="898"/>
    </location>
</feature>
<dbReference type="InterPro" id="IPR011993">
    <property type="entry name" value="PH-like_dom_sf"/>
</dbReference>
<feature type="compositionally biased region" description="Low complexity" evidence="1">
    <location>
        <begin position="682"/>
        <end position="693"/>
    </location>
</feature>
<sequence length="1712" mass="180381">MTTAMTPSTGAFGAGLYRKTSGSNAVPGEERRAGERGRSSSTDSVRQRSEERNSRWGRRTVQAAVTADRERSQLLRTVSHLNKTQKPGVSKLPGDESLPPLSPADFVPPPQYQDRSRSARSLDLGRRRGLSASEGSGPARTSARLEDENSLPSTAGLGSLGRAKAAQARAKLRRFSVSQLSLSAVSSSSSHNASSAPSPALANNAEAMPTVKTTATTPPLAQAATILAPRTVISGAAAPVGNTIMLKPRLALANASPCSSSEPESSGLQLNEEPTSIRQGQQQQSAEGPSHTTLQTPEPSPIDNYKIPPPFQKLANAKEERRSTICRSPSPNLDVSAADPSLNCSNDYALSSAPQSSGEAVFTSCDEVQQKASLGGTSTGRPDQEICSSHISPLHAGEGSQGGENSRLLQQRQEHPSSPCDPTDTNCSRIVSSRPSLDSIRSEHVEETERTDNTLLPGRASRIHASDCDSAGGPSLRHMAAASTDALRAPGHRERGARMSLDVRRGSKGLNDGSHLETMTTMASRRPDPLMPMAEPRSSTRVSFSLLRPAISAKEGGMRRSSLASLFSRSRENLQITTGDAGEEEIKSPRRLSEATLIAKSFMLKTFGGVGPNRHSFSNGKDLPSSQRPSTTYSREARGSSSWPNEEEQPSREAASQVFASAFGAPHSSALDEGRPDPPPYSSVRSVNSANSRPVSLVSAATSFFSIQAGPNQGSTTSFTASPVRRQQPLPVDPPSSSEVPSSPAGLFAPTSSFQRLPQGAPHATMQLLSPDVGPLGEERSPLAPGPSSSRLGQDSTLQAATARPSPPSSPRAASRSALGLEQGAEVDHSKGKMRQSDSVAMRRGSSMGIDEEQDAIDRAQASSTMTLGAPITQQLHQQEQGATDASGDNGGTAGGANSGASRNRSARSSRLSHLPRLNSMRVEAGSGVGGMGGAGGAGGDGGDNNERRDDVNGPASAGGGEDYTSEEGTGDEAESRDEEEVETDTATDEDYDSFLSGSEDDLDGSMPGSMPTHERRPSRGLDHHRARSSRSSADASTTPATSAEGPSDAGISRSLKPEGIQLPPTPQFGNTSTATPDQGFHGQAIGKDSWTQFGASTPFESPLPTVTPRAGPMASTRFTATPRGGQTPKVGSSSEATAAAVARSDTGGESSYFNIHPVAPRLANGAASATNGDMPPPSPSIISRHRAPSSASTRSFRSIPMPTPNREIPQLPPIVPMKFSGKDRAKSPVPQPAAQANGVAPPSGLPDVRTKTQRPSTSLSSQDAEKRILSPLPAPGGSMRSSPSARPGLYQQQSRSLIDLSATAREVEKRQHEQQSTPALVAPHSAKVAHRELAPDASDSALLIPPQSPGGLPRRRRSMFEVGAAPPPYSIIHRRPEGTQMIYPREEEGKEKLPIYNCSVHIEGYLPRKMEFSAPGIQAKDRSWRRLYFVLHGTSLRVYKSDLSGDSLAAKGAWGIMDGVHVHKEPMNEDGSAPAAAPAPSSSTNGTAPPSNTHHGLTAAVGAVSNLTSSLVHHPSTSSPSSSSLQPPKAGLIRNYTLQGAESGLAADYLKRRHVVRVRAEGEQFLLQTKSDRHVVDWIEAFQASTNVSLDLERRPMPKFITLPRRRRRRRPQEAAAAAGGAATTAGQSAAPRTAAEREAADLAEAQRRSMSDARGGTAAARNTGARRISPPRPLGLPGDDANSTPDPSAAFDEMLREEHEDMSRQEAGDI</sequence>
<feature type="compositionally biased region" description="Polar residues" evidence="1">
    <location>
        <begin position="342"/>
        <end position="358"/>
    </location>
</feature>
<feature type="compositionally biased region" description="Polar residues" evidence="1">
    <location>
        <begin position="1090"/>
        <end position="1100"/>
    </location>
</feature>
<dbReference type="Proteomes" id="UP000245768">
    <property type="component" value="Unassembled WGS sequence"/>
</dbReference>